<dbReference type="PANTHER" id="PTHR30469">
    <property type="entry name" value="MULTIDRUG RESISTANCE PROTEIN MDTA"/>
    <property type="match status" value="1"/>
</dbReference>
<feature type="domain" description="YknX-like C-terminal permuted SH3-like" evidence="4">
    <location>
        <begin position="284"/>
        <end position="349"/>
    </location>
</feature>
<dbReference type="Pfam" id="PF25989">
    <property type="entry name" value="YknX_C"/>
    <property type="match status" value="1"/>
</dbReference>
<dbReference type="GO" id="GO:0015562">
    <property type="term" value="F:efflux transmembrane transporter activity"/>
    <property type="evidence" value="ECO:0007669"/>
    <property type="project" value="TreeGrafter"/>
</dbReference>
<feature type="domain" description="Multidrug resistance protein MdtA-like barrel-sandwich hybrid" evidence="2">
    <location>
        <begin position="72"/>
        <end position="192"/>
    </location>
</feature>
<dbReference type="FunFam" id="2.40.30.170:FF:000010">
    <property type="entry name" value="Efflux RND transporter periplasmic adaptor subunit"/>
    <property type="match status" value="1"/>
</dbReference>
<dbReference type="InterPro" id="IPR058792">
    <property type="entry name" value="Beta-barrel_RND_2"/>
</dbReference>
<protein>
    <submittedName>
        <fullName evidence="5">Multidrug resistance protein MexA</fullName>
    </submittedName>
</protein>
<keyword evidence="6" id="KW-1185">Reference proteome</keyword>
<name>A0A3S4EUQ8_9RHOB</name>
<dbReference type="SUPFAM" id="SSF111369">
    <property type="entry name" value="HlyD-like secretion proteins"/>
    <property type="match status" value="1"/>
</dbReference>
<dbReference type="InterPro" id="IPR058625">
    <property type="entry name" value="MdtA-like_BSH"/>
</dbReference>
<evidence type="ECO:0000313" key="5">
    <source>
        <dbReference type="EMBL" id="VDS10833.1"/>
    </source>
</evidence>
<reference evidence="5 6" key="1">
    <citation type="submission" date="2018-12" db="EMBL/GenBank/DDBJ databases">
        <authorList>
            <person name="Criscuolo A."/>
        </authorList>
    </citation>
    <scope>NUCLEOTIDE SEQUENCE [LARGE SCALE GENOMIC DNA]</scope>
    <source>
        <strain evidence="5">ACIP1116241</strain>
    </source>
</reference>
<evidence type="ECO:0000259" key="2">
    <source>
        <dbReference type="Pfam" id="PF25917"/>
    </source>
</evidence>
<accession>A0A3S4EUQ8</accession>
<dbReference type="RefSeq" id="WP_164555346.1">
    <property type="nucleotide sequence ID" value="NZ_UZWE01000093.1"/>
</dbReference>
<dbReference type="Gene3D" id="2.40.30.170">
    <property type="match status" value="1"/>
</dbReference>
<evidence type="ECO:0000259" key="4">
    <source>
        <dbReference type="Pfam" id="PF25989"/>
    </source>
</evidence>
<dbReference type="EMBL" id="UZWE01000093">
    <property type="protein sequence ID" value="VDS10833.1"/>
    <property type="molecule type" value="Genomic_DNA"/>
</dbReference>
<sequence length="375" mass="39220">MRAVKAVLGLVVIGAAALGGLYLTERLLAAPEPAQAVQGGTAPLRVETIAPRIVTFADAVTAVGTARARQAVDLLAESSGRIRRIAFRPGDRVEAGAVLLELDDRAEQADLRAADATLAEAQAAFDRQQSLNRSGSASDAAYQTARAALLRAEAERDRARIALEDRSLRAPFAGVVGLSDLVEGQVIDTATPIASLDDLSVIEVDFSVSETLLPRLASGQRVELTSAAWPGRVFQGRISRIDSRVDAATRSLALRAEIPNGDRALAGGMFLQARLVLDERQRPAIPENAQTVEGDRVLVMLAEGGAARQVEIVTGQQQDGLVEVVSGLDPSARVIVTNLHRLSDGAAIEAVAQEHRVDAAPAPVQAPAPASGSGG</sequence>
<evidence type="ECO:0000259" key="3">
    <source>
        <dbReference type="Pfam" id="PF25954"/>
    </source>
</evidence>
<dbReference type="Pfam" id="PF25954">
    <property type="entry name" value="Beta-barrel_RND_2"/>
    <property type="match status" value="1"/>
</dbReference>
<dbReference type="Gene3D" id="2.40.50.100">
    <property type="match status" value="1"/>
</dbReference>
<dbReference type="AlphaFoldDB" id="A0A3S4EUQ8"/>
<dbReference type="GO" id="GO:1990281">
    <property type="term" value="C:efflux pump complex"/>
    <property type="evidence" value="ECO:0007669"/>
    <property type="project" value="TreeGrafter"/>
</dbReference>
<dbReference type="Gene3D" id="2.40.420.20">
    <property type="match status" value="1"/>
</dbReference>
<dbReference type="InterPro" id="IPR006143">
    <property type="entry name" value="RND_pump_MFP"/>
</dbReference>
<organism evidence="5 6">
    <name type="scientific">Paracoccus haematequi</name>
    <dbReference type="NCBI Taxonomy" id="2491866"/>
    <lineage>
        <taxon>Bacteria</taxon>
        <taxon>Pseudomonadati</taxon>
        <taxon>Pseudomonadota</taxon>
        <taxon>Alphaproteobacteria</taxon>
        <taxon>Rhodobacterales</taxon>
        <taxon>Paracoccaceae</taxon>
        <taxon>Paracoccus</taxon>
    </lineage>
</organism>
<dbReference type="NCBIfam" id="TIGR01730">
    <property type="entry name" value="RND_mfp"/>
    <property type="match status" value="1"/>
</dbReference>
<gene>
    <name evidence="5" type="primary">mexA_2</name>
    <name evidence="5" type="ORF">PARHAE_04052</name>
</gene>
<dbReference type="Pfam" id="PF25917">
    <property type="entry name" value="BSH_RND"/>
    <property type="match status" value="1"/>
</dbReference>
<dbReference type="Proteomes" id="UP000270743">
    <property type="component" value="Unassembled WGS sequence"/>
</dbReference>
<proteinExistence type="inferred from homology"/>
<dbReference type="Gene3D" id="1.10.287.470">
    <property type="entry name" value="Helix hairpin bin"/>
    <property type="match status" value="1"/>
</dbReference>
<dbReference type="InterPro" id="IPR058637">
    <property type="entry name" value="YknX-like_C"/>
</dbReference>
<comment type="similarity">
    <text evidence="1">Belongs to the membrane fusion protein (MFP) (TC 8.A.1) family.</text>
</comment>
<evidence type="ECO:0000256" key="1">
    <source>
        <dbReference type="ARBA" id="ARBA00009477"/>
    </source>
</evidence>
<feature type="domain" description="CusB-like beta-barrel" evidence="3">
    <location>
        <begin position="204"/>
        <end position="275"/>
    </location>
</feature>
<evidence type="ECO:0000313" key="6">
    <source>
        <dbReference type="Proteomes" id="UP000270743"/>
    </source>
</evidence>
<dbReference type="PANTHER" id="PTHR30469:SF11">
    <property type="entry name" value="BLL4320 PROTEIN"/>
    <property type="match status" value="1"/>
</dbReference>